<name>A0A9W5B552_9HYPH</name>
<keyword evidence="2" id="KW-1185">Reference proteome</keyword>
<proteinExistence type="predicted"/>
<dbReference type="AlphaFoldDB" id="A0A9W5B552"/>
<evidence type="ECO:0000313" key="2">
    <source>
        <dbReference type="Proteomes" id="UP000191933"/>
    </source>
</evidence>
<gene>
    <name evidence="1" type="ORF">AGR2A_Lc70072</name>
</gene>
<organism evidence="1 2">
    <name type="scientific">Agrobacterium genomosp. 2 str. CFBP 5494</name>
    <dbReference type="NCBI Taxonomy" id="1183436"/>
    <lineage>
        <taxon>Bacteria</taxon>
        <taxon>Pseudomonadati</taxon>
        <taxon>Pseudomonadota</taxon>
        <taxon>Alphaproteobacteria</taxon>
        <taxon>Hyphomicrobiales</taxon>
        <taxon>Rhizobiaceae</taxon>
        <taxon>Rhizobium/Agrobacterium group</taxon>
        <taxon>Agrobacterium</taxon>
        <taxon>Agrobacterium tumefaciens complex</taxon>
    </lineage>
</organism>
<dbReference type="Proteomes" id="UP000191933">
    <property type="component" value="Unassembled WGS sequence"/>
</dbReference>
<evidence type="ECO:0000313" key="1">
    <source>
        <dbReference type="EMBL" id="CUW99307.1"/>
    </source>
</evidence>
<reference evidence="1 2" key="1">
    <citation type="submission" date="2016-01" db="EMBL/GenBank/DDBJ databases">
        <authorList>
            <person name="Regsiter A."/>
            <person name="william w."/>
        </authorList>
    </citation>
    <scope>NUCLEOTIDE SEQUENCE [LARGE SCALE GENOMIC DNA]</scope>
    <source>
        <strain evidence="1 2">CFBP 5494</strain>
    </source>
</reference>
<comment type="caution">
    <text evidence="1">The sequence shown here is derived from an EMBL/GenBank/DDBJ whole genome shotgun (WGS) entry which is preliminary data.</text>
</comment>
<dbReference type="EMBL" id="FBVY01000036">
    <property type="protein sequence ID" value="CUW99307.1"/>
    <property type="molecule type" value="Genomic_DNA"/>
</dbReference>
<sequence length="312" mass="33807">MSFQIIDLSRLPVPDAIETLSAEAMIAAFKARFLQVWETQRLLDPTLPTYETLDLETDSANIVGQAWTYLRLLDRQRVNDAFRALLAPYAKGSNLDAVAADNNVERQIVTPATANTGAVMEGDASLLRRYLLSLDAPASGSSGRYLYDAWTAWPQTEDRTLGLWDARINGRAIHGRRGDTDVVLIGPFGREPTPAELATVRAAVLHVDRTPEAISVSIMAATRREYQVSLVLEIVGTGPSPDLLKAEAVKRVTAAAIERTTVGGEIPEGLLSGAAYGANIVKVRDLSPVAIDPDPYTVPVMTELTVVTEVRA</sequence>
<dbReference type="RefSeq" id="WP_080823269.1">
    <property type="nucleotide sequence ID" value="NZ_LT009719.1"/>
</dbReference>
<accession>A0A9W5B552</accession>
<protein>
    <submittedName>
        <fullName evidence="1">Phage-related baseplate assembly protein</fullName>
    </submittedName>
</protein>